<evidence type="ECO:0000313" key="2">
    <source>
        <dbReference type="Proteomes" id="UP001150603"/>
    </source>
</evidence>
<dbReference type="EMBL" id="JANBPW010002414">
    <property type="protein sequence ID" value="KAJ1940882.1"/>
    <property type="molecule type" value="Genomic_DNA"/>
</dbReference>
<feature type="non-terminal residue" evidence="1">
    <location>
        <position position="707"/>
    </location>
</feature>
<gene>
    <name evidence="1" type="ORF">FBU59_003675</name>
</gene>
<protein>
    <submittedName>
        <fullName evidence="1">Uncharacterized protein</fullName>
    </submittedName>
</protein>
<comment type="caution">
    <text evidence="1">The sequence shown here is derived from an EMBL/GenBank/DDBJ whole genome shotgun (WGS) entry which is preliminary data.</text>
</comment>
<evidence type="ECO:0000313" key="1">
    <source>
        <dbReference type="EMBL" id="KAJ1940882.1"/>
    </source>
</evidence>
<organism evidence="1 2">
    <name type="scientific">Linderina macrospora</name>
    <dbReference type="NCBI Taxonomy" id="4868"/>
    <lineage>
        <taxon>Eukaryota</taxon>
        <taxon>Fungi</taxon>
        <taxon>Fungi incertae sedis</taxon>
        <taxon>Zoopagomycota</taxon>
        <taxon>Kickxellomycotina</taxon>
        <taxon>Kickxellomycetes</taxon>
        <taxon>Kickxellales</taxon>
        <taxon>Kickxellaceae</taxon>
        <taxon>Linderina</taxon>
    </lineage>
</organism>
<reference evidence="1" key="1">
    <citation type="submission" date="2022-07" db="EMBL/GenBank/DDBJ databases">
        <title>Phylogenomic reconstructions and comparative analyses of Kickxellomycotina fungi.</title>
        <authorList>
            <person name="Reynolds N.K."/>
            <person name="Stajich J.E."/>
            <person name="Barry K."/>
            <person name="Grigoriev I.V."/>
            <person name="Crous P."/>
            <person name="Smith M.E."/>
        </authorList>
    </citation>
    <scope>NUCLEOTIDE SEQUENCE</scope>
    <source>
        <strain evidence="1">NRRL 5244</strain>
    </source>
</reference>
<keyword evidence="2" id="KW-1185">Reference proteome</keyword>
<feature type="non-terminal residue" evidence="1">
    <location>
        <position position="1"/>
    </location>
</feature>
<proteinExistence type="predicted"/>
<name>A0ACC1J7T3_9FUNG</name>
<accession>A0ACC1J7T3</accession>
<sequence>SVHISTRLGTELSSESSYGTFVRFHNSGELSGIYVVDQKPHHVSMEDMEDMQDTDMHRPPYLDSYASDYDRFADQYRAGTVVPMPYASQNPSGLQPKNSYHRNQAGVMKFVETMRVNRQASARRKTEADAHRVLLHNQQAMLDAALYIEQQQELQRKRTPSRDSGHGSTPPVVASRRTLQRRNEEAPGCLPRAKEAKQRRHSVFGIFCALGNTTPSPPESPMVPAVSAFSTQVPANRNKPLPPTATKTRYVDKDLPPRPTTAHEPQHTATHGTYNQLHRSQSFSHIEDTVRLGKNWSPEDSHVAWHDRKDHPLGIRDPTRGERISYPIGSQPSMVSPVPDEAGKAADPLQIHGILESIRVPLAQDSHVDHGRRGFIAGLMDRITGHRHHQGRPVSGVSEIRRKLGRRHTRRHTVTAIEDTVVPEIQETFVPRRAPSPPPNVMVNIPVATLSEDICENIANTSIENAQSSTQKRMYAQFLNALRETGSQINTLDRGPAHDSGALPRLSLTNSSPHENSSESAKMYPELGLVGRSPRNSADIREELSQEELDDLNGWRDSAITSHWTQTSGVPSAKGKEIEVPEFMIAGNQPDLPSTTQGLANASNDELVSVPRRQMKAWRISQSVPHSHVTSRVASTDGSFGDMFSGDHEILRHHAFSHLPGLEGIGSPTTTTSIANTPIQFARSPADEHDRQLGMPVPPLPTTKVFQ</sequence>
<dbReference type="Proteomes" id="UP001150603">
    <property type="component" value="Unassembled WGS sequence"/>
</dbReference>